<gene>
    <name evidence="2" type="ORF">E8E12_006450</name>
</gene>
<comment type="caution">
    <text evidence="2">The sequence shown here is derived from an EMBL/GenBank/DDBJ whole genome shotgun (WGS) entry which is preliminary data.</text>
</comment>
<evidence type="ECO:0000313" key="2">
    <source>
        <dbReference type="EMBL" id="KAF3036469.1"/>
    </source>
</evidence>
<feature type="region of interest" description="Disordered" evidence="1">
    <location>
        <begin position="100"/>
        <end position="139"/>
    </location>
</feature>
<proteinExistence type="predicted"/>
<evidence type="ECO:0000313" key="3">
    <source>
        <dbReference type="Proteomes" id="UP000758155"/>
    </source>
</evidence>
<feature type="compositionally biased region" description="Low complexity" evidence="1">
    <location>
        <begin position="100"/>
        <end position="118"/>
    </location>
</feature>
<name>A0A9P4WMJ7_9PLEO</name>
<organism evidence="2 3">
    <name type="scientific">Didymella heteroderae</name>
    <dbReference type="NCBI Taxonomy" id="1769908"/>
    <lineage>
        <taxon>Eukaryota</taxon>
        <taxon>Fungi</taxon>
        <taxon>Dikarya</taxon>
        <taxon>Ascomycota</taxon>
        <taxon>Pezizomycotina</taxon>
        <taxon>Dothideomycetes</taxon>
        <taxon>Pleosporomycetidae</taxon>
        <taxon>Pleosporales</taxon>
        <taxon>Pleosporineae</taxon>
        <taxon>Didymellaceae</taxon>
        <taxon>Didymella</taxon>
    </lineage>
</organism>
<sequence>MVASRLATRAQQPPSQVQPHAHARTTTADVLATCSPVSALFLTRPPVLDALQQRIVLGAADHRSIATSLHRYIVRPAPFFKAALPAVSLPAVPELSHLAHATAPPSPSARSPQSLPSPVEHLYGPRSPSPADSLSVSLSHPPTLSSPLARLAALCLHRPVAAIAPLETSRIPVYGDPLCAIHQPSPAAD</sequence>
<dbReference type="AlphaFoldDB" id="A0A9P4WMJ7"/>
<dbReference type="EMBL" id="SWKV01000050">
    <property type="protein sequence ID" value="KAF3036469.1"/>
    <property type="molecule type" value="Genomic_DNA"/>
</dbReference>
<keyword evidence="3" id="KW-1185">Reference proteome</keyword>
<evidence type="ECO:0000256" key="1">
    <source>
        <dbReference type="SAM" id="MobiDB-lite"/>
    </source>
</evidence>
<dbReference type="Proteomes" id="UP000758155">
    <property type="component" value="Unassembled WGS sequence"/>
</dbReference>
<protein>
    <submittedName>
        <fullName evidence="2">Uncharacterized protein</fullName>
    </submittedName>
</protein>
<feature type="compositionally biased region" description="Polar residues" evidence="1">
    <location>
        <begin position="9"/>
        <end position="24"/>
    </location>
</feature>
<accession>A0A9P4WMJ7</accession>
<feature type="region of interest" description="Disordered" evidence="1">
    <location>
        <begin position="1"/>
        <end position="24"/>
    </location>
</feature>
<reference evidence="2" key="1">
    <citation type="submission" date="2019-04" db="EMBL/GenBank/DDBJ databases">
        <title>Sequencing of skin fungus with MAO and IRED activity.</title>
        <authorList>
            <person name="Marsaioli A.J."/>
            <person name="Bonatto J.M.C."/>
            <person name="Reis Junior O."/>
        </authorList>
    </citation>
    <scope>NUCLEOTIDE SEQUENCE</scope>
    <source>
        <strain evidence="2">28M1</strain>
    </source>
</reference>